<accession>A0A1D3CVU3</accession>
<dbReference type="GO" id="GO:0017119">
    <property type="term" value="C:Golgi transport complex"/>
    <property type="evidence" value="ECO:0007669"/>
    <property type="project" value="TreeGrafter"/>
</dbReference>
<dbReference type="VEuPathDB" id="ToxoDB:LOC34618877"/>
<dbReference type="PANTHER" id="PTHR13302">
    <property type="entry name" value="CONSERVED OLIGOMERIC GOLGI COMPLEX COMPONENT 3"/>
    <property type="match status" value="1"/>
</dbReference>
<dbReference type="InParanoid" id="A0A1D3CVU3"/>
<dbReference type="Proteomes" id="UP000095192">
    <property type="component" value="Unassembled WGS sequence"/>
</dbReference>
<dbReference type="GO" id="GO:0016020">
    <property type="term" value="C:membrane"/>
    <property type="evidence" value="ECO:0007669"/>
    <property type="project" value="InterPro"/>
</dbReference>
<dbReference type="EMBL" id="JROU02001772">
    <property type="protein sequence ID" value="OEH75291.1"/>
    <property type="molecule type" value="Genomic_DNA"/>
</dbReference>
<feature type="domain" description="Conserved oligomeric Golgi complex subunit 3 C-terminal" evidence="1">
    <location>
        <begin position="229"/>
        <end position="562"/>
    </location>
</feature>
<dbReference type="InterPro" id="IPR048685">
    <property type="entry name" value="COG3_C"/>
</dbReference>
<evidence type="ECO:0000313" key="3">
    <source>
        <dbReference type="Proteomes" id="UP000095192"/>
    </source>
</evidence>
<dbReference type="Pfam" id="PF20671">
    <property type="entry name" value="COG3_C"/>
    <property type="match status" value="1"/>
</dbReference>
<proteinExistence type="predicted"/>
<reference evidence="2 3" key="1">
    <citation type="journal article" date="2016" name="BMC Genomics">
        <title>Comparative genomics reveals Cyclospora cayetanensis possesses coccidia-like metabolism and invasion components but unique surface antigens.</title>
        <authorList>
            <person name="Liu S."/>
            <person name="Wang L."/>
            <person name="Zheng H."/>
            <person name="Xu Z."/>
            <person name="Roellig D.M."/>
            <person name="Li N."/>
            <person name="Frace M.A."/>
            <person name="Tang K."/>
            <person name="Arrowood M.J."/>
            <person name="Moss D.M."/>
            <person name="Zhang L."/>
            <person name="Feng Y."/>
            <person name="Xiao L."/>
        </authorList>
    </citation>
    <scope>NUCLEOTIDE SEQUENCE [LARGE SCALE GENOMIC DNA]</scope>
    <source>
        <strain evidence="2 3">CHN_HEN01</strain>
    </source>
</reference>
<gene>
    <name evidence="2" type="ORF">cyc_01957</name>
</gene>
<protein>
    <recommendedName>
        <fullName evidence="1">Conserved oligomeric Golgi complex subunit 3 C-terminal domain-containing protein</fullName>
    </recommendedName>
</protein>
<dbReference type="VEuPathDB" id="ToxoDB:cyc_01957"/>
<organism evidence="2 3">
    <name type="scientific">Cyclospora cayetanensis</name>
    <dbReference type="NCBI Taxonomy" id="88456"/>
    <lineage>
        <taxon>Eukaryota</taxon>
        <taxon>Sar</taxon>
        <taxon>Alveolata</taxon>
        <taxon>Apicomplexa</taxon>
        <taxon>Conoidasida</taxon>
        <taxon>Coccidia</taxon>
        <taxon>Eucoccidiorida</taxon>
        <taxon>Eimeriorina</taxon>
        <taxon>Eimeriidae</taxon>
        <taxon>Cyclospora</taxon>
    </lineage>
</organism>
<sequence length="818" mass="89566">MGESREKERGLLEIVLWGDNDAATQLPDLTGCNFSALRPLQFYLHFARDPGERAEFKSEPCPPQHDSRALSSSPFLIRSICTAKIRSRQDAHASSHTPLRLPLSSLRLSLPPSLPMRRHEEPSFHLAVLFFEEREKQQTEQLQMPLQEYASRAQQLYLKRCLFARLGALAKCVEQRLRHYTQLEYLNQQLRSPPVVVGGGLGARQAVEVSVIKKALDRIEDALQFFASHLDYRDFEVLMAATRPVMQILTERQARGCSDAYLRTLEQLREQYCAMRLRLLLPSLKKHLQFLLRNSDTLPEAARAVAASALSLCGLERDLFATFSVSPTHEGALRFLLESLATATYDELFPAVLACSSVEELCDIRETLLLEIAAAQEASADASPLLQKLYQLTIDVQERLFFRLEVTVDAEISRYAVNPQELSKEWILQQTYPPVRRALHLVLLLLQRSSRSRESGGSSAAAAAGDPFDAACSDVLAACLVSLDAAARSVGAARLPLFSEPTGKAACAAATLPAALSAPPSNVEVSLMVSLFLIKNLTLLHDILSSYESRFVRSERQLAFPGVAGSFFQLLRLAGAAAPRNTASAGTAPSIPADEGFFAFLLPRVSETTFNAAAAIHEMLATACNDFVAAAVALKTLRERLEAFAAASRAVLPPLVGLLLPALTPEYFSEEGALLFTGAAGRGSQTSQEEEALTNVDFLLRPVVEGILSKIREVDDLLQKEAKLDSATLLAVGWSLDYAEKEKEIRELVREAAYEAFAAAKRHSAAEKLGQLESLPAPHARTGVGSRIDKAETGGESSVLSLKVTWVATVQSLESTTQ</sequence>
<dbReference type="InterPro" id="IPR007265">
    <property type="entry name" value="COG_su3"/>
</dbReference>
<dbReference type="PANTHER" id="PTHR13302:SF8">
    <property type="entry name" value="CONSERVED OLIGOMERIC GOLGI COMPLEX SUBUNIT 3"/>
    <property type="match status" value="1"/>
</dbReference>
<dbReference type="GO" id="GO:0005801">
    <property type="term" value="C:cis-Golgi network"/>
    <property type="evidence" value="ECO:0007669"/>
    <property type="project" value="InterPro"/>
</dbReference>
<keyword evidence="3" id="KW-1185">Reference proteome</keyword>
<name>A0A1D3CVU3_9EIME</name>
<dbReference type="GO" id="GO:0006891">
    <property type="term" value="P:intra-Golgi vesicle-mediated transport"/>
    <property type="evidence" value="ECO:0007669"/>
    <property type="project" value="TreeGrafter"/>
</dbReference>
<dbReference type="GO" id="GO:0007030">
    <property type="term" value="P:Golgi organization"/>
    <property type="evidence" value="ECO:0007669"/>
    <property type="project" value="TreeGrafter"/>
</dbReference>
<comment type="caution">
    <text evidence="2">The sequence shown here is derived from an EMBL/GenBank/DDBJ whole genome shotgun (WGS) entry which is preliminary data.</text>
</comment>
<evidence type="ECO:0000313" key="2">
    <source>
        <dbReference type="EMBL" id="OEH75291.1"/>
    </source>
</evidence>
<dbReference type="AlphaFoldDB" id="A0A1D3CVU3"/>
<dbReference type="GO" id="GO:0006886">
    <property type="term" value="P:intracellular protein transport"/>
    <property type="evidence" value="ECO:0007669"/>
    <property type="project" value="InterPro"/>
</dbReference>
<evidence type="ECO:0000259" key="1">
    <source>
        <dbReference type="Pfam" id="PF20671"/>
    </source>
</evidence>